<dbReference type="SUPFAM" id="SSF49464">
    <property type="entry name" value="Carboxypeptidase regulatory domain-like"/>
    <property type="match status" value="1"/>
</dbReference>
<dbReference type="Gene3D" id="2.60.40.1120">
    <property type="entry name" value="Carboxypeptidase-like, regulatory domain"/>
    <property type="match status" value="1"/>
</dbReference>
<dbReference type="Pfam" id="PF00593">
    <property type="entry name" value="TonB_dep_Rec_b-barrel"/>
    <property type="match status" value="1"/>
</dbReference>
<keyword evidence="14" id="KW-1185">Reference proteome</keyword>
<evidence type="ECO:0000256" key="10">
    <source>
        <dbReference type="SAM" id="SignalP"/>
    </source>
</evidence>
<dbReference type="GO" id="GO:0009279">
    <property type="term" value="C:cell outer membrane"/>
    <property type="evidence" value="ECO:0007669"/>
    <property type="project" value="UniProtKB-SubCell"/>
</dbReference>
<feature type="chain" id="PRO_5020355178" evidence="10">
    <location>
        <begin position="22"/>
        <end position="1020"/>
    </location>
</feature>
<keyword evidence="2 8" id="KW-0813">Transport</keyword>
<dbReference type="AlphaFoldDB" id="A0A4U1BV06"/>
<evidence type="ECO:0000256" key="7">
    <source>
        <dbReference type="ARBA" id="ARBA00023237"/>
    </source>
</evidence>
<dbReference type="InterPro" id="IPR008969">
    <property type="entry name" value="CarboxyPept-like_regulatory"/>
</dbReference>
<evidence type="ECO:0000256" key="4">
    <source>
        <dbReference type="ARBA" id="ARBA00022692"/>
    </source>
</evidence>
<reference evidence="13 14" key="1">
    <citation type="submission" date="2019-04" db="EMBL/GenBank/DDBJ databases">
        <title>Pedobacter sp. AR-3-17 sp. nov., isolated from Arctic soil.</title>
        <authorList>
            <person name="Dahal R.H."/>
            <person name="Kim D.-U."/>
        </authorList>
    </citation>
    <scope>NUCLEOTIDE SEQUENCE [LARGE SCALE GENOMIC DNA]</scope>
    <source>
        <strain evidence="13 14">AR-3-17</strain>
    </source>
</reference>
<dbReference type="SUPFAM" id="SSF56935">
    <property type="entry name" value="Porins"/>
    <property type="match status" value="1"/>
</dbReference>
<dbReference type="InterPro" id="IPR012910">
    <property type="entry name" value="Plug_dom"/>
</dbReference>
<keyword evidence="6 8" id="KW-0472">Membrane</keyword>
<dbReference type="InterPro" id="IPR036942">
    <property type="entry name" value="Beta-barrel_TonB_sf"/>
</dbReference>
<dbReference type="InterPro" id="IPR000531">
    <property type="entry name" value="Beta-barrel_TonB"/>
</dbReference>
<dbReference type="Proteomes" id="UP000308181">
    <property type="component" value="Unassembled WGS sequence"/>
</dbReference>
<evidence type="ECO:0000256" key="9">
    <source>
        <dbReference type="RuleBase" id="RU003357"/>
    </source>
</evidence>
<keyword evidence="7 8" id="KW-0998">Cell outer membrane</keyword>
<evidence type="ECO:0000256" key="1">
    <source>
        <dbReference type="ARBA" id="ARBA00004571"/>
    </source>
</evidence>
<keyword evidence="10" id="KW-0732">Signal</keyword>
<dbReference type="NCBIfam" id="TIGR04057">
    <property type="entry name" value="SusC_RagA_signa"/>
    <property type="match status" value="1"/>
</dbReference>
<dbReference type="PROSITE" id="PS52016">
    <property type="entry name" value="TONB_DEPENDENT_REC_3"/>
    <property type="match status" value="1"/>
</dbReference>
<comment type="caution">
    <text evidence="13">The sequence shown here is derived from an EMBL/GenBank/DDBJ whole genome shotgun (WGS) entry which is preliminary data.</text>
</comment>
<comment type="similarity">
    <text evidence="8 9">Belongs to the TonB-dependent receptor family.</text>
</comment>
<evidence type="ECO:0000313" key="14">
    <source>
        <dbReference type="Proteomes" id="UP000308181"/>
    </source>
</evidence>
<feature type="signal peptide" evidence="10">
    <location>
        <begin position="1"/>
        <end position="21"/>
    </location>
</feature>
<dbReference type="Pfam" id="PF07715">
    <property type="entry name" value="Plug"/>
    <property type="match status" value="1"/>
</dbReference>
<organism evidence="13 14">
    <name type="scientific">Pedobacter cryophilus</name>
    <dbReference type="NCBI Taxonomy" id="2571271"/>
    <lineage>
        <taxon>Bacteria</taxon>
        <taxon>Pseudomonadati</taxon>
        <taxon>Bacteroidota</taxon>
        <taxon>Sphingobacteriia</taxon>
        <taxon>Sphingobacteriales</taxon>
        <taxon>Sphingobacteriaceae</taxon>
        <taxon>Pedobacter</taxon>
    </lineage>
</organism>
<keyword evidence="4 8" id="KW-0812">Transmembrane</keyword>
<evidence type="ECO:0000256" key="5">
    <source>
        <dbReference type="ARBA" id="ARBA00023077"/>
    </source>
</evidence>
<feature type="domain" description="TonB-dependent receptor plug" evidence="12">
    <location>
        <begin position="113"/>
        <end position="221"/>
    </location>
</feature>
<dbReference type="Gene3D" id="2.40.170.20">
    <property type="entry name" value="TonB-dependent receptor, beta-barrel domain"/>
    <property type="match status" value="1"/>
</dbReference>
<dbReference type="Gene3D" id="2.170.130.10">
    <property type="entry name" value="TonB-dependent receptor, plug domain"/>
    <property type="match status" value="1"/>
</dbReference>
<protein>
    <submittedName>
        <fullName evidence="13">TonB-dependent receptor</fullName>
    </submittedName>
</protein>
<dbReference type="OrthoDB" id="9768177at2"/>
<dbReference type="RefSeq" id="WP_136827320.1">
    <property type="nucleotide sequence ID" value="NZ_SWBP01000006.1"/>
</dbReference>
<comment type="subcellular location">
    <subcellularLocation>
        <location evidence="1 8">Cell outer membrane</location>
        <topology evidence="1 8">Multi-pass membrane protein</topology>
    </subcellularLocation>
</comment>
<evidence type="ECO:0000313" key="13">
    <source>
        <dbReference type="EMBL" id="TKB95944.1"/>
    </source>
</evidence>
<dbReference type="InterPro" id="IPR023996">
    <property type="entry name" value="TonB-dep_OMP_SusC/RagA"/>
</dbReference>
<evidence type="ECO:0000256" key="2">
    <source>
        <dbReference type="ARBA" id="ARBA00022448"/>
    </source>
</evidence>
<sequence length="1020" mass="110693">MQKIKLFLMMVALLMYSSVNAQTRIVSGTVTDDGKLPLPGVSVSVKGVKSGTQSGVDGKFSINAPANATLVFTYLGFKTKEVLIGNSTNVSVTLELSATELDQVVVVGYGTQKKRDVTGAVGSVSMKDIENVPVTRADQILQGRVSGVQVTQTNSEPGGNVSIRIRGTNSITSGNEPLFVIDGFPGAGDLNSINPNDIESIDVLKDASATAIYGSRGANGVVIITTKKGKAGQTAINFETYTGLQTVSKTYDMMNATEYANYLNDVVTLTNAETGSVRAPAYTAAQISALGEGTDWQDALLRTAPISNYQLSISGGNTDTQQSLSLNYTNQDGVVINSGFKRATLRYSLDKKISDRIKMGFNTQISRTDENRALVNTAGGSAGGVILDALRYNPAIPVTDPITGEYTFQNGPAPYADNNMGNPVAFAKKVNNKFANLRSLMNIFGEYEFMKGLKLRVNGGVDLNYNTRDYFLPTDLFLANGQGTATRTARNNYSWINENFLTYDKSFSKNHVLNLLAGLSVQQFDNTNFNATNTNFFTNILGSDNIGIGSNIQPLSSSRSRKSLASYFGRANYNFMEKYLFTFTMRADASSVFGANNKWGYFPSAAFAWRMIDENFIKDLTFLSDLKLRTSYGITGNQEIDPYSSLGRYSANGYTSGATRLIGIAPNNISNPDLSWESTASLDIGIDAGFLQNRITFTADYYQKKTSDLLLQVSIPRSTGYATTLINAGGVENKGVELGLSTVNFDGKNFQWSTNANISFNKNKVTDLNGEYQRFVGETSSSVFPGANPGSNVLRVGEPIGSFYGYTFLGIWQTPAEITASGITNVVRPGDPRYADTNGDKVINASDRTIIGQAQPDFIYGFTNNFSYKGFNLNVFLQGVEGVNVLNLNRYEIESGLLNTNKLQSVVNRWTGPGTSNTIPKANSTLRRSTGVSSDVVEDASFLRIKTVSLAYKIPVLKSMMKTVKSTSIYVTAQNLYTFTDYTGFDPEVNSFGASNLSLNTDYNAYPNVRTFIVGLKIGF</sequence>
<keyword evidence="5 9" id="KW-0798">TonB box</keyword>
<gene>
    <name evidence="13" type="ORF">FA046_14820</name>
</gene>
<keyword evidence="13" id="KW-0675">Receptor</keyword>
<dbReference type="NCBIfam" id="TIGR04056">
    <property type="entry name" value="OMP_RagA_SusC"/>
    <property type="match status" value="1"/>
</dbReference>
<dbReference type="InterPro" id="IPR039426">
    <property type="entry name" value="TonB-dep_rcpt-like"/>
</dbReference>
<feature type="domain" description="TonB-dependent receptor-like beta-barrel" evidence="11">
    <location>
        <begin position="417"/>
        <end position="841"/>
    </location>
</feature>
<keyword evidence="3 8" id="KW-1134">Transmembrane beta strand</keyword>
<evidence type="ECO:0000256" key="8">
    <source>
        <dbReference type="PROSITE-ProRule" id="PRU01360"/>
    </source>
</evidence>
<dbReference type="Pfam" id="PF13715">
    <property type="entry name" value="CarbopepD_reg_2"/>
    <property type="match status" value="1"/>
</dbReference>
<evidence type="ECO:0000256" key="3">
    <source>
        <dbReference type="ARBA" id="ARBA00022452"/>
    </source>
</evidence>
<dbReference type="InterPro" id="IPR023997">
    <property type="entry name" value="TonB-dep_OMP_SusC/RagA_CS"/>
</dbReference>
<dbReference type="InterPro" id="IPR037066">
    <property type="entry name" value="Plug_dom_sf"/>
</dbReference>
<proteinExistence type="inferred from homology"/>
<evidence type="ECO:0000259" key="12">
    <source>
        <dbReference type="Pfam" id="PF07715"/>
    </source>
</evidence>
<accession>A0A4U1BV06</accession>
<evidence type="ECO:0000259" key="11">
    <source>
        <dbReference type="Pfam" id="PF00593"/>
    </source>
</evidence>
<evidence type="ECO:0000256" key="6">
    <source>
        <dbReference type="ARBA" id="ARBA00023136"/>
    </source>
</evidence>
<dbReference type="EMBL" id="SWBP01000006">
    <property type="protein sequence ID" value="TKB95944.1"/>
    <property type="molecule type" value="Genomic_DNA"/>
</dbReference>
<dbReference type="FunFam" id="2.170.130.10:FF:000008">
    <property type="entry name" value="SusC/RagA family TonB-linked outer membrane protein"/>
    <property type="match status" value="1"/>
</dbReference>
<name>A0A4U1BV06_9SPHI</name>